<evidence type="ECO:0000313" key="2">
    <source>
        <dbReference type="Proteomes" id="UP001234297"/>
    </source>
</evidence>
<organism evidence="1 2">
    <name type="scientific">Persea americana</name>
    <name type="common">Avocado</name>
    <dbReference type="NCBI Taxonomy" id="3435"/>
    <lineage>
        <taxon>Eukaryota</taxon>
        <taxon>Viridiplantae</taxon>
        <taxon>Streptophyta</taxon>
        <taxon>Embryophyta</taxon>
        <taxon>Tracheophyta</taxon>
        <taxon>Spermatophyta</taxon>
        <taxon>Magnoliopsida</taxon>
        <taxon>Magnoliidae</taxon>
        <taxon>Laurales</taxon>
        <taxon>Lauraceae</taxon>
        <taxon>Persea</taxon>
    </lineage>
</organism>
<keyword evidence="2" id="KW-1185">Reference proteome</keyword>
<proteinExistence type="predicted"/>
<comment type="caution">
    <text evidence="1">The sequence shown here is derived from an EMBL/GenBank/DDBJ whole genome shotgun (WGS) entry which is preliminary data.</text>
</comment>
<dbReference type="EMBL" id="CM056816">
    <property type="protein sequence ID" value="KAJ8632602.1"/>
    <property type="molecule type" value="Genomic_DNA"/>
</dbReference>
<name>A0ACC2LGU1_PERAE</name>
<sequence>MHLRFVLNSLICPLLLHRRSPSLPGWRRCIYVLLLTLFRCQHFHSLPENGEAALWKSLWNSSSSSSPHVAPSSSSSTETSSLVVIELGSSADTPC</sequence>
<protein>
    <submittedName>
        <fullName evidence="1">Uncharacterized protein</fullName>
    </submittedName>
</protein>
<accession>A0ACC2LGU1</accession>
<evidence type="ECO:0000313" key="1">
    <source>
        <dbReference type="EMBL" id="KAJ8632602.1"/>
    </source>
</evidence>
<gene>
    <name evidence="1" type="ORF">MRB53_025938</name>
</gene>
<dbReference type="Proteomes" id="UP001234297">
    <property type="component" value="Chromosome 8"/>
</dbReference>
<reference evidence="1 2" key="1">
    <citation type="journal article" date="2022" name="Hortic Res">
        <title>A haplotype resolved chromosomal level avocado genome allows analysis of novel avocado genes.</title>
        <authorList>
            <person name="Nath O."/>
            <person name="Fletcher S.J."/>
            <person name="Hayward A."/>
            <person name="Shaw L.M."/>
            <person name="Masouleh A.K."/>
            <person name="Furtado A."/>
            <person name="Henry R.J."/>
            <person name="Mitter N."/>
        </authorList>
    </citation>
    <scope>NUCLEOTIDE SEQUENCE [LARGE SCALE GENOMIC DNA]</scope>
    <source>
        <strain evidence="2">cv. Hass</strain>
    </source>
</reference>